<name>A0A1I7TQH7_9PELO</name>
<evidence type="ECO:0000313" key="4">
    <source>
        <dbReference type="WBParaSite" id="Csp11.Scaffold629.g10764.t1"/>
    </source>
</evidence>
<dbReference type="GO" id="GO:0006384">
    <property type="term" value="P:transcription initiation at RNA polymerase III promoter"/>
    <property type="evidence" value="ECO:0007669"/>
    <property type="project" value="InterPro"/>
</dbReference>
<dbReference type="Proteomes" id="UP000095282">
    <property type="component" value="Unplaced"/>
</dbReference>
<protein>
    <submittedName>
        <fullName evidence="4">B-block_TFIIIC domain-containing protein</fullName>
    </submittedName>
</protein>
<dbReference type="GO" id="GO:0000127">
    <property type="term" value="C:transcription factor TFIIIC complex"/>
    <property type="evidence" value="ECO:0007669"/>
    <property type="project" value="InterPro"/>
</dbReference>
<dbReference type="WBParaSite" id="Csp11.Scaffold629.g10764.t1">
    <property type="protein sequence ID" value="Csp11.Scaffold629.g10764.t1"/>
    <property type="gene ID" value="Csp11.Scaffold629.g10764"/>
</dbReference>
<dbReference type="InterPro" id="IPR044210">
    <property type="entry name" value="Tfc3-like"/>
</dbReference>
<organism evidence="3 4">
    <name type="scientific">Caenorhabditis tropicalis</name>
    <dbReference type="NCBI Taxonomy" id="1561998"/>
    <lineage>
        <taxon>Eukaryota</taxon>
        <taxon>Metazoa</taxon>
        <taxon>Ecdysozoa</taxon>
        <taxon>Nematoda</taxon>
        <taxon>Chromadorea</taxon>
        <taxon>Rhabditida</taxon>
        <taxon>Rhabditina</taxon>
        <taxon>Rhabditomorpha</taxon>
        <taxon>Rhabditoidea</taxon>
        <taxon>Rhabditidae</taxon>
        <taxon>Peloderinae</taxon>
        <taxon>Caenorhabditis</taxon>
    </lineage>
</organism>
<sequence length="1398" mass="161127">MESSPTTETKPVLTPLTKVRPRKPRGIKREDSPDYEPEEIDDTSSIEEIMPSTSEVIEDEEVADLTNNSPKTPNRRKRAADGLIVDSYGPYHFKKDTTTSYMPYVPYRWTPQNTYRMPTDIILDTIRRSGTEGLGRYELGQVLGYDASTKTGGRKVTNYTTSCMNENPDHIGQFQKMNGRVRTIRYFWKENEAPERFEQLLQQFHQLAGIPCPFKIGEVIKFPEKNLNTLRVSDITLKRFNHLLKMVNEQRVVVTLNRVIKHIQEVEWAEGYKFQIDKKSVMKCLLALQNKGLARVYETNVKSDNINYQVHVVCHGSIKAVDDPEVCKGIQDILDQYNSEGRLFPHGQPRYFKKRPPADLKTMTEFDGKIEDVDEDMTRSRTIKDRYHFFRLQVLRNSWKGKNAKDGVEELEVKDAETTLDGSQFEDPDEVDGDVVEEDPEQAMNKLFAQNPTVPSQKKRSTQYYFGRDTLGYQGKTIRLLILHEMAYHFVHGHPDGTTPNVFELFPPTQAFDNWEHRDQNTANVYHDEESCYRFMPPQPQYEGVDRGWFMVQDFLAAMPLSIFVLANYVPTSIDRAELMVYLQDPIKRHLCIGYLPNHIREILLKEKKVHKQLQHAFLMLGAMKLMAIGPNPSPKRFPGASSDVFYVAKKTHLYDTSTSAKGYSTVNPSVGSGYYVTYEYEFKSETDVILYWHHLRAIVQSTALGFRLEDIFDRKTVEHDYVPGIEKLYPRVVEDGVAGFDSALFIHLKRHWDLCTIPHATVSWFVGKFKKCANDMRRLIESRVKSVNKDWARFTRLSMNDVDFMRSSDPLKVEYPSKERKLDSVDLVSSSARISVRCRFSSKERDQLIMIRAVGFFLNPVYRFWLDPTVLRDLMHEFVPESRNKTVQSLMACGVRELVRAHRLAYLQRVVRNLSTFPEMRRLRTELCSTPVAPGQSKTEFFKEAFRIAMRLLFVDNDRIPSTTISDKNFRIFLEKGRVAVTKEITVSNAVPHRSQKPVTYQHIQHCVASNILISVLIHTKNGAVPDRLLEQVPPSVLQTVLQSLRSDGLVSRSRTLEAMAELANKKDATLSYYFRHFFAHRFHSELINGTGRLMEEVDDPAIPQQFELEGDGPEVIVAATNTFYAEKFDLEMTLDDDVLDAFQEKIRVHLEKQAGFADPVLPSSDGIEQVINYLDKSRIVLPILSLDDFIHSSQFELNRRREIRAICHVIKAARQVGITLKELSTKVKIPVERIKIILDDLDDGRQILAVGVDEKRWVRIEYEQCWTVLFGDKRWCPRPWVSPEGTISLPVVRWIAESVLLQIIGKLGILLEDVITTFEFAVQPIAIREIIGLLEELRCIEIIKQEYTSTKLASPFSLPTQTQEIIYIHPLVDGLERFSRTFHEVELMPLMTSKAS</sequence>
<dbReference type="eggNOG" id="KOG4608">
    <property type="taxonomic scope" value="Eukaryota"/>
</dbReference>
<dbReference type="PANTHER" id="PTHR15180">
    <property type="entry name" value="GENERAL TRANSCRIPTION FACTOR 3C POLYPEPTIDE 1"/>
    <property type="match status" value="1"/>
</dbReference>
<feature type="domain" description="GTF3C1 extended winged-helix" evidence="2">
    <location>
        <begin position="232"/>
        <end position="342"/>
    </location>
</feature>
<evidence type="ECO:0000259" key="2">
    <source>
        <dbReference type="Pfam" id="PF24101"/>
    </source>
</evidence>
<dbReference type="InterPro" id="IPR056467">
    <property type="entry name" value="eWH_GTF3C1"/>
</dbReference>
<dbReference type="eggNOG" id="KOG4560">
    <property type="taxonomic scope" value="Eukaryota"/>
</dbReference>
<accession>A0A1I7TQH7</accession>
<dbReference type="Pfam" id="PF24101">
    <property type="entry name" value="WHD_GTF3C1"/>
    <property type="match status" value="1"/>
</dbReference>
<feature type="region of interest" description="Disordered" evidence="1">
    <location>
        <begin position="1"/>
        <end position="48"/>
    </location>
</feature>
<proteinExistence type="predicted"/>
<keyword evidence="3" id="KW-1185">Reference proteome</keyword>
<evidence type="ECO:0000313" key="3">
    <source>
        <dbReference type="Proteomes" id="UP000095282"/>
    </source>
</evidence>
<evidence type="ECO:0000256" key="1">
    <source>
        <dbReference type="SAM" id="MobiDB-lite"/>
    </source>
</evidence>
<dbReference type="GO" id="GO:0042791">
    <property type="term" value="P:5S class rRNA transcription by RNA polymerase III"/>
    <property type="evidence" value="ECO:0007669"/>
    <property type="project" value="TreeGrafter"/>
</dbReference>
<reference evidence="4" key="1">
    <citation type="submission" date="2016-11" db="UniProtKB">
        <authorList>
            <consortium name="WormBaseParasite"/>
        </authorList>
    </citation>
    <scope>IDENTIFICATION</scope>
</reference>
<dbReference type="STRING" id="1561998.A0A1I7TQH7"/>
<dbReference type="GO" id="GO:0003677">
    <property type="term" value="F:DNA binding"/>
    <property type="evidence" value="ECO:0007669"/>
    <property type="project" value="InterPro"/>
</dbReference>
<dbReference type="PANTHER" id="PTHR15180:SF1">
    <property type="entry name" value="GENERAL TRANSCRIPTION FACTOR 3C POLYPEPTIDE 1"/>
    <property type="match status" value="1"/>
</dbReference>
<feature type="compositionally biased region" description="Acidic residues" evidence="1">
    <location>
        <begin position="33"/>
        <end position="45"/>
    </location>
</feature>
<dbReference type="eggNOG" id="KOG3105">
    <property type="taxonomic scope" value="Eukaryota"/>
</dbReference>